<organism evidence="1">
    <name type="scientific">Anguilla anguilla</name>
    <name type="common">European freshwater eel</name>
    <name type="synonym">Muraena anguilla</name>
    <dbReference type="NCBI Taxonomy" id="7936"/>
    <lineage>
        <taxon>Eukaryota</taxon>
        <taxon>Metazoa</taxon>
        <taxon>Chordata</taxon>
        <taxon>Craniata</taxon>
        <taxon>Vertebrata</taxon>
        <taxon>Euteleostomi</taxon>
        <taxon>Actinopterygii</taxon>
        <taxon>Neopterygii</taxon>
        <taxon>Teleostei</taxon>
        <taxon>Anguilliformes</taxon>
        <taxon>Anguillidae</taxon>
        <taxon>Anguilla</taxon>
    </lineage>
</organism>
<name>A0A0E9Y273_ANGAN</name>
<proteinExistence type="predicted"/>
<accession>A0A0E9Y273</accession>
<reference evidence="1" key="2">
    <citation type="journal article" date="2015" name="Fish Shellfish Immunol.">
        <title>Early steps in the European eel (Anguilla anguilla)-Vibrio vulnificus interaction in the gills: Role of the RtxA13 toxin.</title>
        <authorList>
            <person name="Callol A."/>
            <person name="Pajuelo D."/>
            <person name="Ebbesson L."/>
            <person name="Teles M."/>
            <person name="MacKenzie S."/>
            <person name="Amaro C."/>
        </authorList>
    </citation>
    <scope>NUCLEOTIDE SEQUENCE</scope>
</reference>
<dbReference type="EMBL" id="GBXM01000439">
    <property type="protein sequence ID" value="JAI08139.1"/>
    <property type="molecule type" value="Transcribed_RNA"/>
</dbReference>
<protein>
    <submittedName>
        <fullName evidence="1">Uncharacterized protein</fullName>
    </submittedName>
</protein>
<reference evidence="1" key="1">
    <citation type="submission" date="2014-11" db="EMBL/GenBank/DDBJ databases">
        <authorList>
            <person name="Amaro Gonzalez C."/>
        </authorList>
    </citation>
    <scope>NUCLEOTIDE SEQUENCE</scope>
</reference>
<sequence length="33" mass="3948">MWTELSFERNTKCRQGYIELASMCSYLLLTEVM</sequence>
<dbReference type="AlphaFoldDB" id="A0A0E9Y273"/>
<evidence type="ECO:0000313" key="1">
    <source>
        <dbReference type="EMBL" id="JAI08139.1"/>
    </source>
</evidence>